<dbReference type="NCBIfam" id="TIGR02232">
    <property type="entry name" value="myxo_disulf_rpt"/>
    <property type="match status" value="2"/>
</dbReference>
<evidence type="ECO:0000313" key="6">
    <source>
        <dbReference type="EMBL" id="CAD8163777.1"/>
    </source>
</evidence>
<organism evidence="6 7">
    <name type="scientific">Paramecium octaurelia</name>
    <dbReference type="NCBI Taxonomy" id="43137"/>
    <lineage>
        <taxon>Eukaryota</taxon>
        <taxon>Sar</taxon>
        <taxon>Alveolata</taxon>
        <taxon>Ciliophora</taxon>
        <taxon>Intramacronucleata</taxon>
        <taxon>Oligohymenophorea</taxon>
        <taxon>Peniculida</taxon>
        <taxon>Parameciidae</taxon>
        <taxon>Paramecium</taxon>
    </lineage>
</organism>
<feature type="transmembrane region" description="Helical" evidence="5">
    <location>
        <begin position="1436"/>
        <end position="1457"/>
    </location>
</feature>
<evidence type="ECO:0000256" key="4">
    <source>
        <dbReference type="SAM" id="MobiDB-lite"/>
    </source>
</evidence>
<proteinExistence type="predicted"/>
<feature type="transmembrane region" description="Helical" evidence="5">
    <location>
        <begin position="1348"/>
        <end position="1367"/>
    </location>
</feature>
<keyword evidence="2" id="KW-0677">Repeat</keyword>
<keyword evidence="7" id="KW-1185">Reference proteome</keyword>
<reference evidence="6" key="1">
    <citation type="submission" date="2021-01" db="EMBL/GenBank/DDBJ databases">
        <authorList>
            <consortium name="Genoscope - CEA"/>
            <person name="William W."/>
        </authorList>
    </citation>
    <scope>NUCLEOTIDE SEQUENCE</scope>
</reference>
<evidence type="ECO:0000256" key="5">
    <source>
        <dbReference type="SAM" id="Phobius"/>
    </source>
</evidence>
<sequence>MEYTHAATYYVQNFKAFILICDEYCDHCDLSTSICSTCKTNFVLEKERCVCKLVLQGGVCQPAPLGTYHFKKKDFQPYVSKTQVFSDSNGLSYEFFADYNTTQRSRQISIDGNNAGGSFIQNEYIQYPVNQVISTPTDFTIEFILYLLGPIGIFSNIKVVVDSYIIGQVSIYGDLDNILFNQGQLYNKQTCSVIGYSQCYKYNAVINLFQIDHLNTIQLKGHLNVTDSKQAWAFSDLKISKIVWQPSICTDYFYYNECIKSCPSYAPLFGVNQCKDLLETYKFSEYVVKLFYNYGSMFFNQDPIIFESNPASNTPQVYNSKFMFGGYQAWQTDQFSLTLVCSPHYKARLFVKLVLIDFGINNDNNMTVYFDQTYKVYNWQNAVAVASTEEKGDQLVKDYTVTISGTDFEVNHDDYEILISFNCNAFNGAYCGLYDFFVIVALCPINCQRCSDSATCLEIKTDKYFLTVYYDCPQGYYQQAGTCIKCLNGCKVCVDQQSCNQCFDTYIYYDQQCFCQINGVPFGDCSTDCHPLCETCASLWSSEQNYDQRTFNRKKNQLQCLTCDTNQGKVMNLSSCECQEGFYLTKNFQCQRCHDICKNCLLSARYCIQCNNLQNRVLEFQDCICKEGYFEVSDSYTCMKCSDKCKTCEFFETYCTSCYVSQMRSLKENDCVCSLGHYQYQSNLICSACNDLCEYCSDYDVCTSCYDVQFRTLQVDKCICQSGYYQNSNQLICSQCYYTCSECNGSNEFNQCTKCPKTRIRSNVYLNVFECDCKVGYYDNNELECIDCSTYQYPPITHYCYSKCGDQIVQWNEQCDDGNLEPRDGCNQCYLSNNKCLTDICLKCYLGDCQQCVDGYYLENDFTCQLCSPHCITCNSSPTQCVECKFYTPEKECITCISTAGYTIIDNQCISLCGDGIRTTEELCDDGNTENGDGCSSFCTVEDGYICDQICVKIDYIDIILTESPFDKIYDSSRSITLTFDQVVNITQAPLKDSISMITKIPNYKFSAKEIIDRTQYTKEFNQVDIQIVIELSESIQSPEIIFIVSKNTEVISQDHFSFQSRNQSITLLQYQALSESEISNTQNLVRFNSYILYLLIGFAILAFLFGGLDIFWNLLDTLQVLSYLKYLNVLYPYNLETYFQLFGFAEFDFLKSNFSVGDLISSSIEIEDPALKFKEEGYTSVFFVNVIAIFIVIMTTIGTYIFFHIIFYCIYHYAKKVSSHQLIANYQEQEEPNVIIFLCLKLTRTMQKYFYNLKIQYKTGILRAFLTVSYDLNLAIFLQLMSYSNSSSILILSSLFALALLFCEMFFIYFGIIVMSNKRFYFELQEVQLKYGALYEGIELDSNPYSLYYNIVLFTKKLLFMFFLVFLYDYPLFQIGFVSFLNAIFFTYIIYNKPLIDKSEYYKQITTEVLLWITELLILLMGFGQKSEFFSYQSYIKIGWVIITILTLLIFIQLIIDIRQHMIFLIENYEILRILVNKMKQLHQSLFSKELHINNDESQSLVGSSSRGRLKQSSSKLQSNQSSQKQVRKLVTFKMNDSIL</sequence>
<keyword evidence="1" id="KW-0732">Signal</keyword>
<dbReference type="InterPro" id="IPR011936">
    <property type="entry name" value="Myxo_disulph_rpt"/>
</dbReference>
<name>A0A8S1UHV0_PAROT</name>
<feature type="region of interest" description="Disordered" evidence="4">
    <location>
        <begin position="1500"/>
        <end position="1524"/>
    </location>
</feature>
<dbReference type="SMART" id="SM00261">
    <property type="entry name" value="FU"/>
    <property type="match status" value="6"/>
</dbReference>
<dbReference type="PANTHER" id="PTHR38934">
    <property type="entry name" value="HYPHALLY REGULATED CELL WALL PROTEIN 1"/>
    <property type="match status" value="1"/>
</dbReference>
<evidence type="ECO:0000313" key="7">
    <source>
        <dbReference type="Proteomes" id="UP000683925"/>
    </source>
</evidence>
<feature type="transmembrane region" description="Helical" evidence="5">
    <location>
        <begin position="1290"/>
        <end position="1313"/>
    </location>
</feature>
<feature type="transmembrane region" description="Helical" evidence="5">
    <location>
        <begin position="1264"/>
        <end position="1284"/>
    </location>
</feature>
<gene>
    <name evidence="6" type="ORF">POCTA_138.1.T0440023</name>
</gene>
<dbReference type="Proteomes" id="UP000683925">
    <property type="component" value="Unassembled WGS sequence"/>
</dbReference>
<keyword evidence="5" id="KW-1133">Transmembrane helix</keyword>
<feature type="compositionally biased region" description="Low complexity" evidence="4">
    <location>
        <begin position="1504"/>
        <end position="1524"/>
    </location>
</feature>
<keyword evidence="5" id="KW-0812">Transmembrane</keyword>
<dbReference type="EMBL" id="CAJJDP010000044">
    <property type="protein sequence ID" value="CAD8163777.1"/>
    <property type="molecule type" value="Genomic_DNA"/>
</dbReference>
<comment type="caution">
    <text evidence="6">The sequence shown here is derived from an EMBL/GenBank/DDBJ whole genome shotgun (WGS) entry which is preliminary data.</text>
</comment>
<accession>A0A8S1UHV0</accession>
<evidence type="ECO:0000256" key="3">
    <source>
        <dbReference type="ARBA" id="ARBA00023157"/>
    </source>
</evidence>
<protein>
    <recommendedName>
        <fullName evidence="8">TNFR-Cys domain-containing protein</fullName>
    </recommendedName>
</protein>
<dbReference type="Pfam" id="PF13948">
    <property type="entry name" value="DUF4215"/>
    <property type="match status" value="2"/>
</dbReference>
<feature type="transmembrane region" description="Helical" evidence="5">
    <location>
        <begin position="1182"/>
        <end position="1215"/>
    </location>
</feature>
<dbReference type="PANTHER" id="PTHR38934:SF6">
    <property type="entry name" value="CHROMOSOME UNDETERMINED SCAFFOLD_176, WHOLE GENOME SHOTGUN SEQUENCE"/>
    <property type="match status" value="1"/>
</dbReference>
<feature type="transmembrane region" description="Helical" evidence="5">
    <location>
        <begin position="1091"/>
        <end position="1116"/>
    </location>
</feature>
<dbReference type="OrthoDB" id="298369at2759"/>
<feature type="transmembrane region" description="Helical" evidence="5">
    <location>
        <begin position="1373"/>
        <end position="1392"/>
    </location>
</feature>
<feature type="transmembrane region" description="Helical" evidence="5">
    <location>
        <begin position="1404"/>
        <end position="1424"/>
    </location>
</feature>
<keyword evidence="5" id="KW-0472">Membrane</keyword>
<evidence type="ECO:0000256" key="1">
    <source>
        <dbReference type="ARBA" id="ARBA00022729"/>
    </source>
</evidence>
<dbReference type="InterPro" id="IPR006212">
    <property type="entry name" value="Furin_repeat"/>
</dbReference>
<evidence type="ECO:0000256" key="2">
    <source>
        <dbReference type="ARBA" id="ARBA00022737"/>
    </source>
</evidence>
<keyword evidence="3" id="KW-1015">Disulfide bond</keyword>
<evidence type="ECO:0008006" key="8">
    <source>
        <dbReference type="Google" id="ProtNLM"/>
    </source>
</evidence>
<dbReference type="OMA" id="KCYGVDS"/>